<evidence type="ECO:0000313" key="4">
    <source>
        <dbReference type="Proteomes" id="UP000753908"/>
    </source>
</evidence>
<feature type="signal peptide" evidence="2">
    <location>
        <begin position="1"/>
        <end position="25"/>
    </location>
</feature>
<organism evidence="3 4">
    <name type="scientific">Symplocastrum torsivum CPER-KK1</name>
    <dbReference type="NCBI Taxonomy" id="450513"/>
    <lineage>
        <taxon>Bacteria</taxon>
        <taxon>Bacillati</taxon>
        <taxon>Cyanobacteriota</taxon>
        <taxon>Cyanophyceae</taxon>
        <taxon>Oscillatoriophycideae</taxon>
        <taxon>Oscillatoriales</taxon>
        <taxon>Microcoleaceae</taxon>
        <taxon>Symplocastrum</taxon>
    </lineage>
</organism>
<feature type="chain" id="PRO_5037490694" evidence="2">
    <location>
        <begin position="26"/>
        <end position="52"/>
    </location>
</feature>
<evidence type="ECO:0000313" key="3">
    <source>
        <dbReference type="EMBL" id="MBW4543764.1"/>
    </source>
</evidence>
<dbReference type="Proteomes" id="UP000753908">
    <property type="component" value="Unassembled WGS sequence"/>
</dbReference>
<accession>A0A951U8C9</accession>
<sequence>MKLSILSIVGLLTAFSLVTSVIAESANPESIVSCGPTPSPDRKPPNPDQPTT</sequence>
<gene>
    <name evidence="3" type="ORF">KME25_04845</name>
</gene>
<reference evidence="3" key="2">
    <citation type="journal article" date="2022" name="Microbiol. Resour. Announc.">
        <title>Metagenome Sequencing to Explore Phylogenomics of Terrestrial Cyanobacteria.</title>
        <authorList>
            <person name="Ward R.D."/>
            <person name="Stajich J.E."/>
            <person name="Johansen J.R."/>
            <person name="Huntemann M."/>
            <person name="Clum A."/>
            <person name="Foster B."/>
            <person name="Foster B."/>
            <person name="Roux S."/>
            <person name="Palaniappan K."/>
            <person name="Varghese N."/>
            <person name="Mukherjee S."/>
            <person name="Reddy T.B.K."/>
            <person name="Daum C."/>
            <person name="Copeland A."/>
            <person name="Chen I.A."/>
            <person name="Ivanova N.N."/>
            <person name="Kyrpides N.C."/>
            <person name="Shapiro N."/>
            <person name="Eloe-Fadrosh E.A."/>
            <person name="Pietrasiak N."/>
        </authorList>
    </citation>
    <scope>NUCLEOTIDE SEQUENCE</scope>
    <source>
        <strain evidence="3">CPER-KK1</strain>
    </source>
</reference>
<evidence type="ECO:0000256" key="2">
    <source>
        <dbReference type="SAM" id="SignalP"/>
    </source>
</evidence>
<protein>
    <submittedName>
        <fullName evidence="3">Uncharacterized protein</fullName>
    </submittedName>
</protein>
<proteinExistence type="predicted"/>
<feature type="region of interest" description="Disordered" evidence="1">
    <location>
        <begin position="28"/>
        <end position="52"/>
    </location>
</feature>
<reference evidence="3" key="1">
    <citation type="submission" date="2021-05" db="EMBL/GenBank/DDBJ databases">
        <authorList>
            <person name="Pietrasiak N."/>
            <person name="Ward R."/>
            <person name="Stajich J.E."/>
            <person name="Kurbessoian T."/>
        </authorList>
    </citation>
    <scope>NUCLEOTIDE SEQUENCE</scope>
    <source>
        <strain evidence="3">CPER-KK1</strain>
    </source>
</reference>
<comment type="caution">
    <text evidence="3">The sequence shown here is derived from an EMBL/GenBank/DDBJ whole genome shotgun (WGS) entry which is preliminary data.</text>
</comment>
<name>A0A951U8C9_9CYAN</name>
<dbReference type="EMBL" id="JAHHIF010000005">
    <property type="protein sequence ID" value="MBW4543764.1"/>
    <property type="molecule type" value="Genomic_DNA"/>
</dbReference>
<dbReference type="AlphaFoldDB" id="A0A951U8C9"/>
<keyword evidence="2" id="KW-0732">Signal</keyword>
<evidence type="ECO:0000256" key="1">
    <source>
        <dbReference type="SAM" id="MobiDB-lite"/>
    </source>
</evidence>